<feature type="transmembrane region" description="Helical" evidence="1">
    <location>
        <begin position="25"/>
        <end position="42"/>
    </location>
</feature>
<proteinExistence type="predicted"/>
<evidence type="ECO:0000256" key="1">
    <source>
        <dbReference type="SAM" id="Phobius"/>
    </source>
</evidence>
<gene>
    <name evidence="2" type="ORF">IAD20_07185</name>
</gene>
<sequence>MDDISRLLQEAKPLYFARKRRNNRIKATLGMLVCVVMMSSLWPQKYNTYTLLPDMEFENQVAQIEEGSVIEDMGLPVDEYGLLMVG</sequence>
<keyword evidence="1" id="KW-0472">Membrane</keyword>
<dbReference type="Proteomes" id="UP000824107">
    <property type="component" value="Unassembled WGS sequence"/>
</dbReference>
<name>A0A9D1M4R4_9PROT</name>
<reference evidence="2" key="2">
    <citation type="journal article" date="2021" name="PeerJ">
        <title>Extensive microbial diversity within the chicken gut microbiome revealed by metagenomics and culture.</title>
        <authorList>
            <person name="Gilroy R."/>
            <person name="Ravi A."/>
            <person name="Getino M."/>
            <person name="Pursley I."/>
            <person name="Horton D.L."/>
            <person name="Alikhan N.F."/>
            <person name="Baker D."/>
            <person name="Gharbi K."/>
            <person name="Hall N."/>
            <person name="Watson M."/>
            <person name="Adriaenssens E.M."/>
            <person name="Foster-Nyarko E."/>
            <person name="Jarju S."/>
            <person name="Secka A."/>
            <person name="Antonio M."/>
            <person name="Oren A."/>
            <person name="Chaudhuri R.R."/>
            <person name="La Ragione R."/>
            <person name="Hildebrand F."/>
            <person name="Pallen M.J."/>
        </authorList>
    </citation>
    <scope>NUCLEOTIDE SEQUENCE</scope>
    <source>
        <strain evidence="2">ChiW3-316</strain>
    </source>
</reference>
<dbReference type="AlphaFoldDB" id="A0A9D1M4R4"/>
<reference evidence="2" key="1">
    <citation type="submission" date="2020-10" db="EMBL/GenBank/DDBJ databases">
        <authorList>
            <person name="Gilroy R."/>
        </authorList>
    </citation>
    <scope>NUCLEOTIDE SEQUENCE</scope>
    <source>
        <strain evidence="2">ChiW3-316</strain>
    </source>
</reference>
<keyword evidence="1" id="KW-0812">Transmembrane</keyword>
<protein>
    <submittedName>
        <fullName evidence="2">Uncharacterized protein</fullName>
    </submittedName>
</protein>
<organism evidence="2 3">
    <name type="scientific">Candidatus Scatocola faecipullorum</name>
    <dbReference type="NCBI Taxonomy" id="2840917"/>
    <lineage>
        <taxon>Bacteria</taxon>
        <taxon>Pseudomonadati</taxon>
        <taxon>Pseudomonadota</taxon>
        <taxon>Alphaproteobacteria</taxon>
        <taxon>Rhodospirillales</taxon>
        <taxon>Rhodospirillaceae</taxon>
        <taxon>Rhodospirillaceae incertae sedis</taxon>
        <taxon>Candidatus Scatocola</taxon>
    </lineage>
</organism>
<comment type="caution">
    <text evidence="2">The sequence shown here is derived from an EMBL/GenBank/DDBJ whole genome shotgun (WGS) entry which is preliminary data.</text>
</comment>
<evidence type="ECO:0000313" key="2">
    <source>
        <dbReference type="EMBL" id="HIU53848.1"/>
    </source>
</evidence>
<dbReference type="EMBL" id="DVNC01000050">
    <property type="protein sequence ID" value="HIU53848.1"/>
    <property type="molecule type" value="Genomic_DNA"/>
</dbReference>
<evidence type="ECO:0000313" key="3">
    <source>
        <dbReference type="Proteomes" id="UP000824107"/>
    </source>
</evidence>
<accession>A0A9D1M4R4</accession>
<keyword evidence="1" id="KW-1133">Transmembrane helix</keyword>